<gene>
    <name evidence="1" type="ORF">EHF44_10695</name>
</gene>
<organism evidence="1 2">
    <name type="scientific">Cupriavidus pauculus</name>
    <dbReference type="NCBI Taxonomy" id="82633"/>
    <lineage>
        <taxon>Bacteria</taxon>
        <taxon>Pseudomonadati</taxon>
        <taxon>Pseudomonadota</taxon>
        <taxon>Betaproteobacteria</taxon>
        <taxon>Burkholderiales</taxon>
        <taxon>Burkholderiaceae</taxon>
        <taxon>Cupriavidus</taxon>
    </lineage>
</organism>
<dbReference type="RefSeq" id="WP_124683729.1">
    <property type="nucleotide sequence ID" value="NZ_CP033969.1"/>
</dbReference>
<evidence type="ECO:0000313" key="1">
    <source>
        <dbReference type="EMBL" id="AZG13878.1"/>
    </source>
</evidence>
<dbReference type="AlphaFoldDB" id="A0A3G8H0A0"/>
<protein>
    <recommendedName>
        <fullName evidence="3">ParB/Sulfiredoxin domain-containing protein</fullName>
    </recommendedName>
</protein>
<dbReference type="Proteomes" id="UP000270411">
    <property type="component" value="Chromosome 1"/>
</dbReference>
<evidence type="ECO:0000313" key="2">
    <source>
        <dbReference type="Proteomes" id="UP000270411"/>
    </source>
</evidence>
<evidence type="ECO:0008006" key="3">
    <source>
        <dbReference type="Google" id="ProtNLM"/>
    </source>
</evidence>
<reference evidence="2" key="1">
    <citation type="submission" date="2018-11" db="EMBL/GenBank/DDBJ databases">
        <title>FDA dAtabase for Regulatory Grade micrObial Sequences (FDA-ARGOS): Supporting development and validation of Infectious Disease Dx tests.</title>
        <authorList>
            <person name="Goldberg B."/>
            <person name="Campos J."/>
            <person name="Tallon L."/>
            <person name="Sadzewicz L."/>
            <person name="Zhao X."/>
            <person name="Vavikolanu K."/>
            <person name="Mehta A."/>
            <person name="Aluvathingal J."/>
            <person name="Nadendla S."/>
            <person name="Geyer C."/>
            <person name="Nandy P."/>
            <person name="Yan Y."/>
            <person name="Sichtig H."/>
        </authorList>
    </citation>
    <scope>NUCLEOTIDE SEQUENCE [LARGE SCALE GENOMIC DNA]</scope>
    <source>
        <strain evidence="2">FDAARGOS_614</strain>
    </source>
</reference>
<dbReference type="EMBL" id="CP033969">
    <property type="protein sequence ID" value="AZG13878.1"/>
    <property type="molecule type" value="Genomic_DNA"/>
</dbReference>
<sequence>MTRKSKQTPPANILGLTHPLLSPPQQVPFGFLQVDEERFQIRNSRACSFTQASAKDAERQQLRDGLEALVKADITLDPLIVWTDSAEVLWIIDGHHRYEALTADGLDTEALVWVQEAHVSTEGEARALALDINKRLHLSLHPKELLENLWMATLLGEATGSVRDRAKRYQVSIGTASNVAKKAPEVLAEMQRRATLQGIHFDTEHIRKHAPLWRELKAFWKDFEKPKSEEMQEMERKRIAEAMLAALGMDLKAQPELVAEVFEEVTREVANKEAQVVWLKGPKDEF</sequence>
<dbReference type="KEGG" id="cpau:EHF44_10695"/>
<proteinExistence type="predicted"/>
<dbReference type="CDD" id="cd16387">
    <property type="entry name" value="ParB_N_Srx"/>
    <property type="match status" value="1"/>
</dbReference>
<dbReference type="InterPro" id="IPR036086">
    <property type="entry name" value="ParB/Sulfiredoxin_sf"/>
</dbReference>
<dbReference type="OrthoDB" id="7353482at2"/>
<accession>A0A3G8H0A0</accession>
<name>A0A3G8H0A0_9BURK</name>
<dbReference type="Gene3D" id="3.90.1530.10">
    <property type="entry name" value="Conserved hypothetical protein from pyrococcus furiosus pfu- 392566-001, ParB domain"/>
    <property type="match status" value="1"/>
</dbReference>
<dbReference type="SUPFAM" id="SSF110849">
    <property type="entry name" value="ParB/Sulfiredoxin"/>
    <property type="match status" value="1"/>
</dbReference>